<evidence type="ECO:0000256" key="2">
    <source>
        <dbReference type="ARBA" id="ARBA00022525"/>
    </source>
</evidence>
<proteinExistence type="inferred from homology"/>
<dbReference type="PANTHER" id="PTHR32411">
    <property type="entry name" value="CYSTEINE-RICH REPEAT SECRETORY PROTEIN 38-RELATED"/>
    <property type="match status" value="1"/>
</dbReference>
<dbReference type="EMBL" id="SDRB02002749">
    <property type="protein sequence ID" value="THG18945.1"/>
    <property type="molecule type" value="Genomic_DNA"/>
</dbReference>
<keyword evidence="3" id="KW-0732">Signal</keyword>
<keyword evidence="2" id="KW-0964">Secreted</keyword>
<comment type="caution">
    <text evidence="7">The sequence shown here is derived from an EMBL/GenBank/DDBJ whole genome shotgun (WGS) entry which is preliminary data.</text>
</comment>
<evidence type="ECO:0000313" key="8">
    <source>
        <dbReference type="Proteomes" id="UP000306102"/>
    </source>
</evidence>
<comment type="subcellular location">
    <subcellularLocation>
        <location evidence="1">Secreted</location>
    </subcellularLocation>
</comment>
<evidence type="ECO:0000256" key="1">
    <source>
        <dbReference type="ARBA" id="ARBA00004613"/>
    </source>
</evidence>
<reference evidence="7 8" key="1">
    <citation type="journal article" date="2018" name="Proc. Natl. Acad. Sci. U.S.A.">
        <title>Draft genome sequence of Camellia sinensis var. sinensis provides insights into the evolution of the tea genome and tea quality.</title>
        <authorList>
            <person name="Wei C."/>
            <person name="Yang H."/>
            <person name="Wang S."/>
            <person name="Zhao J."/>
            <person name="Liu C."/>
            <person name="Gao L."/>
            <person name="Xia E."/>
            <person name="Lu Y."/>
            <person name="Tai Y."/>
            <person name="She G."/>
            <person name="Sun J."/>
            <person name="Cao H."/>
            <person name="Tong W."/>
            <person name="Gao Q."/>
            <person name="Li Y."/>
            <person name="Deng W."/>
            <person name="Jiang X."/>
            <person name="Wang W."/>
            <person name="Chen Q."/>
            <person name="Zhang S."/>
            <person name="Li H."/>
            <person name="Wu J."/>
            <person name="Wang P."/>
            <person name="Li P."/>
            <person name="Shi C."/>
            <person name="Zheng F."/>
            <person name="Jian J."/>
            <person name="Huang B."/>
            <person name="Shan D."/>
            <person name="Shi M."/>
            <person name="Fang C."/>
            <person name="Yue Y."/>
            <person name="Li F."/>
            <person name="Li D."/>
            <person name="Wei S."/>
            <person name="Han B."/>
            <person name="Jiang C."/>
            <person name="Yin Y."/>
            <person name="Xia T."/>
            <person name="Zhang Z."/>
            <person name="Bennetzen J.L."/>
            <person name="Zhao S."/>
            <person name="Wan X."/>
        </authorList>
    </citation>
    <scope>NUCLEOTIDE SEQUENCE [LARGE SCALE GENOMIC DNA]</scope>
    <source>
        <strain evidence="8">cv. Shuchazao</strain>
        <tissue evidence="7">Leaf</tissue>
    </source>
</reference>
<gene>
    <name evidence="7" type="ORF">TEA_029294</name>
</gene>
<evidence type="ECO:0000256" key="3">
    <source>
        <dbReference type="ARBA" id="ARBA00022729"/>
    </source>
</evidence>
<protein>
    <recommendedName>
        <fullName evidence="6">Gnk2-homologous domain-containing protein</fullName>
    </recommendedName>
</protein>
<evidence type="ECO:0000256" key="4">
    <source>
        <dbReference type="ARBA" id="ARBA00022737"/>
    </source>
</evidence>
<evidence type="ECO:0000259" key="6">
    <source>
        <dbReference type="PROSITE" id="PS51473"/>
    </source>
</evidence>
<comment type="similarity">
    <text evidence="5">Belongs to the cysteine-rich repeat secretory protein family.</text>
</comment>
<dbReference type="Pfam" id="PF01657">
    <property type="entry name" value="Stress-antifung"/>
    <property type="match status" value="1"/>
</dbReference>
<dbReference type="InterPro" id="IPR050581">
    <property type="entry name" value="CRR_secretory_protein"/>
</dbReference>
<dbReference type="Proteomes" id="UP000306102">
    <property type="component" value="Unassembled WGS sequence"/>
</dbReference>
<dbReference type="GO" id="GO:0005576">
    <property type="term" value="C:extracellular region"/>
    <property type="evidence" value="ECO:0007669"/>
    <property type="project" value="UniProtKB-SubCell"/>
</dbReference>
<sequence length="140" mass="16005">MISSVTCQPNYNSRICLRSSNNTSKTKYKANLNTLLTSLSSKSALYSFYNDSFNGIFSLYLCRGDLTIDQCQNCVVNASQGIRQRCPSDERAIIWYEQCMLRYSDTNFFGLEQTDIKIFMWNVENNTSPNDPDVNTLALM</sequence>
<dbReference type="Gene3D" id="3.30.430.20">
    <property type="entry name" value="Gnk2 domain, C-X8-C-X2-C motif"/>
    <property type="match status" value="1"/>
</dbReference>
<organism evidence="7 8">
    <name type="scientific">Camellia sinensis var. sinensis</name>
    <name type="common">China tea</name>
    <dbReference type="NCBI Taxonomy" id="542762"/>
    <lineage>
        <taxon>Eukaryota</taxon>
        <taxon>Viridiplantae</taxon>
        <taxon>Streptophyta</taxon>
        <taxon>Embryophyta</taxon>
        <taxon>Tracheophyta</taxon>
        <taxon>Spermatophyta</taxon>
        <taxon>Magnoliopsida</taxon>
        <taxon>eudicotyledons</taxon>
        <taxon>Gunneridae</taxon>
        <taxon>Pentapetalae</taxon>
        <taxon>asterids</taxon>
        <taxon>Ericales</taxon>
        <taxon>Theaceae</taxon>
        <taxon>Camellia</taxon>
    </lineage>
</organism>
<accession>A0A4S4ERH5</accession>
<evidence type="ECO:0000313" key="7">
    <source>
        <dbReference type="EMBL" id="THG18945.1"/>
    </source>
</evidence>
<dbReference type="PANTHER" id="PTHR32411:SF43">
    <property type="entry name" value="CYSTEINE-RICH REPEAT SECRETORY PROTEIN 38"/>
    <property type="match status" value="1"/>
</dbReference>
<dbReference type="PROSITE" id="PS51473">
    <property type="entry name" value="GNK2"/>
    <property type="match status" value="1"/>
</dbReference>
<dbReference type="AlphaFoldDB" id="A0A4S4ERH5"/>
<dbReference type="CDD" id="cd23509">
    <property type="entry name" value="Gnk2-like"/>
    <property type="match status" value="1"/>
</dbReference>
<name>A0A4S4ERH5_CAMSN</name>
<dbReference type="InterPro" id="IPR038408">
    <property type="entry name" value="GNK2_sf"/>
</dbReference>
<dbReference type="InterPro" id="IPR002902">
    <property type="entry name" value="GNK2"/>
</dbReference>
<evidence type="ECO:0000256" key="5">
    <source>
        <dbReference type="ARBA" id="ARBA00038515"/>
    </source>
</evidence>
<feature type="domain" description="Gnk2-homologous" evidence="6">
    <location>
        <begin position="10"/>
        <end position="108"/>
    </location>
</feature>
<keyword evidence="8" id="KW-1185">Reference proteome</keyword>
<keyword evidence="4" id="KW-0677">Repeat</keyword>